<name>A0A917XPI5_9ACTN</name>
<dbReference type="Pfam" id="PF00797">
    <property type="entry name" value="Acetyltransf_2"/>
    <property type="match status" value="1"/>
</dbReference>
<comment type="caution">
    <text evidence="3">The sequence shown here is derived from an EMBL/GenBank/DDBJ whole genome shotgun (WGS) entry which is preliminary data.</text>
</comment>
<proteinExistence type="inferred from homology"/>
<evidence type="ECO:0000313" key="3">
    <source>
        <dbReference type="EMBL" id="GGN45437.1"/>
    </source>
</evidence>
<dbReference type="InterPro" id="IPR038765">
    <property type="entry name" value="Papain-like_cys_pep_sf"/>
</dbReference>
<dbReference type="SUPFAM" id="SSF54001">
    <property type="entry name" value="Cysteine proteinases"/>
    <property type="match status" value="1"/>
</dbReference>
<comment type="similarity">
    <text evidence="1 2">Belongs to the arylamine N-acetyltransferase family.</text>
</comment>
<dbReference type="GO" id="GO:0016407">
    <property type="term" value="F:acetyltransferase activity"/>
    <property type="evidence" value="ECO:0007669"/>
    <property type="project" value="InterPro"/>
</dbReference>
<reference evidence="3" key="1">
    <citation type="journal article" date="2014" name="Int. J. Syst. Evol. Microbiol.">
        <title>Complete genome sequence of Corynebacterium casei LMG S-19264T (=DSM 44701T), isolated from a smear-ripened cheese.</title>
        <authorList>
            <consortium name="US DOE Joint Genome Institute (JGI-PGF)"/>
            <person name="Walter F."/>
            <person name="Albersmeier A."/>
            <person name="Kalinowski J."/>
            <person name="Ruckert C."/>
        </authorList>
    </citation>
    <scope>NUCLEOTIDE SEQUENCE</scope>
    <source>
        <strain evidence="3">CGMCC 4.7110</strain>
    </source>
</reference>
<dbReference type="PRINTS" id="PR01543">
    <property type="entry name" value="ANATRNSFRASE"/>
</dbReference>
<evidence type="ECO:0000256" key="1">
    <source>
        <dbReference type="ARBA" id="ARBA00006547"/>
    </source>
</evidence>
<dbReference type="Gene3D" id="2.40.128.150">
    <property type="entry name" value="Cysteine proteinases"/>
    <property type="match status" value="1"/>
</dbReference>
<evidence type="ECO:0000313" key="4">
    <source>
        <dbReference type="Proteomes" id="UP000653411"/>
    </source>
</evidence>
<dbReference type="PANTHER" id="PTHR11786">
    <property type="entry name" value="N-HYDROXYARYLAMINE O-ACETYLTRANSFERASE"/>
    <property type="match status" value="1"/>
</dbReference>
<protein>
    <submittedName>
        <fullName evidence="3">N-hydroxyarylamine O-acetyltransferase</fullName>
    </submittedName>
</protein>
<dbReference type="Proteomes" id="UP000653411">
    <property type="component" value="Unassembled WGS sequence"/>
</dbReference>
<keyword evidence="4" id="KW-1185">Reference proteome</keyword>
<sequence length="278" mass="30487">MVSRSPWTPEEFDLDGYLARIGCTGTLDPTLETLRVLHRAHVTAIPFENLEALLGRQVSLELAEVQEKLVTRRRGGWCSEHAVLMAAALTRLGYQVTGLTARPLTRGQHNAPSVHSLLSVRLDDGSVWLVDVGFGAQGLIEPVPVRDGSYRQDDWTFRLDTAPTGEHRVRSVHPTGDAPLFSFTLGPRYPNDFKVISWYYQTHPRSPFNSQLILQTAAADRRCLLVDATLTRFRADGAHESSALSGPEIVAAAGDLFGIELDDTDAKALLDRFAAGSG</sequence>
<gene>
    <name evidence="3" type="primary">nhoA</name>
    <name evidence="3" type="ORF">GCM10011578_097360</name>
</gene>
<dbReference type="PANTHER" id="PTHR11786:SF0">
    <property type="entry name" value="ARYLAMINE N-ACETYLTRANSFERASE 4-RELATED"/>
    <property type="match status" value="1"/>
</dbReference>
<evidence type="ECO:0000256" key="2">
    <source>
        <dbReference type="RuleBase" id="RU003452"/>
    </source>
</evidence>
<dbReference type="EMBL" id="BMML01000047">
    <property type="protein sequence ID" value="GGN45437.1"/>
    <property type="molecule type" value="Genomic_DNA"/>
</dbReference>
<dbReference type="AlphaFoldDB" id="A0A917XPI5"/>
<reference evidence="3" key="2">
    <citation type="submission" date="2020-09" db="EMBL/GenBank/DDBJ databases">
        <authorList>
            <person name="Sun Q."/>
            <person name="Zhou Y."/>
        </authorList>
    </citation>
    <scope>NUCLEOTIDE SEQUENCE</scope>
    <source>
        <strain evidence="3">CGMCC 4.7110</strain>
    </source>
</reference>
<accession>A0A917XPI5</accession>
<organism evidence="3 4">
    <name type="scientific">Streptomyces fuscichromogenes</name>
    <dbReference type="NCBI Taxonomy" id="1324013"/>
    <lineage>
        <taxon>Bacteria</taxon>
        <taxon>Bacillati</taxon>
        <taxon>Actinomycetota</taxon>
        <taxon>Actinomycetes</taxon>
        <taxon>Kitasatosporales</taxon>
        <taxon>Streptomycetaceae</taxon>
        <taxon>Streptomyces</taxon>
    </lineage>
</organism>
<dbReference type="Gene3D" id="3.30.2140.10">
    <property type="entry name" value="Arylamine N-acetyltransferase"/>
    <property type="match status" value="1"/>
</dbReference>
<dbReference type="InterPro" id="IPR001447">
    <property type="entry name" value="Arylamine_N-AcTrfase"/>
</dbReference>